<dbReference type="InterPro" id="IPR036390">
    <property type="entry name" value="WH_DNA-bd_sf"/>
</dbReference>
<proteinExistence type="predicted"/>
<dbReference type="Proteomes" id="UP001224122">
    <property type="component" value="Unassembled WGS sequence"/>
</dbReference>
<feature type="domain" description="HTH gntR-type" evidence="4">
    <location>
        <begin position="9"/>
        <end position="76"/>
    </location>
</feature>
<reference evidence="5 6" key="1">
    <citation type="submission" date="2023-07" db="EMBL/GenBank/DDBJ databases">
        <title>Genomic Encyclopedia of Type Strains, Phase IV (KMG-IV): sequencing the most valuable type-strain genomes for metagenomic binning, comparative biology and taxonomic classification.</title>
        <authorList>
            <person name="Goeker M."/>
        </authorList>
    </citation>
    <scope>NUCLEOTIDE SEQUENCE [LARGE SCALE GENOMIC DNA]</scope>
    <source>
        <strain evidence="5 6">DSM 27594</strain>
    </source>
</reference>
<protein>
    <submittedName>
        <fullName evidence="5">DNA-binding GntR family transcriptional regulator</fullName>
    </submittedName>
</protein>
<dbReference type="RefSeq" id="WP_307408330.1">
    <property type="nucleotide sequence ID" value="NZ_JAUSTW010000004.1"/>
</dbReference>
<dbReference type="InterPro" id="IPR036388">
    <property type="entry name" value="WH-like_DNA-bd_sf"/>
</dbReference>
<organism evidence="5 6">
    <name type="scientific">Neobacillus ginsengisoli</name>
    <dbReference type="NCBI Taxonomy" id="904295"/>
    <lineage>
        <taxon>Bacteria</taxon>
        <taxon>Bacillati</taxon>
        <taxon>Bacillota</taxon>
        <taxon>Bacilli</taxon>
        <taxon>Bacillales</taxon>
        <taxon>Bacillaceae</taxon>
        <taxon>Neobacillus</taxon>
    </lineage>
</organism>
<evidence type="ECO:0000256" key="1">
    <source>
        <dbReference type="ARBA" id="ARBA00023015"/>
    </source>
</evidence>
<evidence type="ECO:0000313" key="5">
    <source>
        <dbReference type="EMBL" id="MDQ0199428.1"/>
    </source>
</evidence>
<dbReference type="Pfam" id="PF07729">
    <property type="entry name" value="FCD"/>
    <property type="match status" value="1"/>
</dbReference>
<sequence>MEKMPAKKGFLKDHAYEMIKKLLMNGDLSPGEFLSEGFLSEQLGMSRTPIRSALQRLEYEGIVRIHPKQGIYICDVSVQQVNEVYEIRMVLETFAIRKLSDSINQHQVKELKEILNQQNEQIKNQDLYLSLKYDTAFHLKIMEFIGNKQMLEMFKSIEEKLSFYGKKVLSKKVDRLKETYEEHLLILTELEKGNTEAAVLHMEEHIQRGRKTLLGS</sequence>
<dbReference type="PROSITE" id="PS50949">
    <property type="entry name" value="HTH_GNTR"/>
    <property type="match status" value="1"/>
</dbReference>
<keyword evidence="3" id="KW-0804">Transcription</keyword>
<evidence type="ECO:0000259" key="4">
    <source>
        <dbReference type="PROSITE" id="PS50949"/>
    </source>
</evidence>
<dbReference type="Pfam" id="PF00392">
    <property type="entry name" value="GntR"/>
    <property type="match status" value="1"/>
</dbReference>
<gene>
    <name evidence="5" type="ORF">J2S10_002610</name>
</gene>
<evidence type="ECO:0000313" key="6">
    <source>
        <dbReference type="Proteomes" id="UP001224122"/>
    </source>
</evidence>
<name>A0ABT9XV39_9BACI</name>
<evidence type="ECO:0000256" key="3">
    <source>
        <dbReference type="ARBA" id="ARBA00023163"/>
    </source>
</evidence>
<dbReference type="SUPFAM" id="SSF46785">
    <property type="entry name" value="Winged helix' DNA-binding domain"/>
    <property type="match status" value="1"/>
</dbReference>
<dbReference type="PANTHER" id="PTHR43537">
    <property type="entry name" value="TRANSCRIPTIONAL REGULATOR, GNTR FAMILY"/>
    <property type="match status" value="1"/>
</dbReference>
<dbReference type="EMBL" id="JAUSTW010000004">
    <property type="protein sequence ID" value="MDQ0199428.1"/>
    <property type="molecule type" value="Genomic_DNA"/>
</dbReference>
<comment type="caution">
    <text evidence="5">The sequence shown here is derived from an EMBL/GenBank/DDBJ whole genome shotgun (WGS) entry which is preliminary data.</text>
</comment>
<dbReference type="SUPFAM" id="SSF48008">
    <property type="entry name" value="GntR ligand-binding domain-like"/>
    <property type="match status" value="1"/>
</dbReference>
<dbReference type="PRINTS" id="PR00035">
    <property type="entry name" value="HTHGNTR"/>
</dbReference>
<dbReference type="InterPro" id="IPR008920">
    <property type="entry name" value="TF_FadR/GntR_C"/>
</dbReference>
<dbReference type="Gene3D" id="1.20.120.530">
    <property type="entry name" value="GntR ligand-binding domain-like"/>
    <property type="match status" value="1"/>
</dbReference>
<dbReference type="GO" id="GO:0003677">
    <property type="term" value="F:DNA binding"/>
    <property type="evidence" value="ECO:0007669"/>
    <property type="project" value="UniProtKB-KW"/>
</dbReference>
<keyword evidence="1" id="KW-0805">Transcription regulation</keyword>
<keyword evidence="2 5" id="KW-0238">DNA-binding</keyword>
<dbReference type="InterPro" id="IPR011711">
    <property type="entry name" value="GntR_C"/>
</dbReference>
<dbReference type="PANTHER" id="PTHR43537:SF24">
    <property type="entry name" value="GLUCONATE OPERON TRANSCRIPTIONAL REPRESSOR"/>
    <property type="match status" value="1"/>
</dbReference>
<keyword evidence="6" id="KW-1185">Reference proteome</keyword>
<evidence type="ECO:0000256" key="2">
    <source>
        <dbReference type="ARBA" id="ARBA00023125"/>
    </source>
</evidence>
<dbReference type="SMART" id="SM00345">
    <property type="entry name" value="HTH_GNTR"/>
    <property type="match status" value="1"/>
</dbReference>
<dbReference type="InterPro" id="IPR000524">
    <property type="entry name" value="Tscrpt_reg_HTH_GntR"/>
</dbReference>
<dbReference type="SMART" id="SM00895">
    <property type="entry name" value="FCD"/>
    <property type="match status" value="1"/>
</dbReference>
<dbReference type="CDD" id="cd07377">
    <property type="entry name" value="WHTH_GntR"/>
    <property type="match status" value="1"/>
</dbReference>
<dbReference type="Gene3D" id="1.10.10.10">
    <property type="entry name" value="Winged helix-like DNA-binding domain superfamily/Winged helix DNA-binding domain"/>
    <property type="match status" value="1"/>
</dbReference>
<accession>A0ABT9XV39</accession>